<reference evidence="1 2" key="1">
    <citation type="submission" date="2020-04" db="EMBL/GenBank/DDBJ databases">
        <title>Molecular characterization of pseudomonads from Agaricus bisporus reveal novel blotch 2 pathogens in Western Europe.</title>
        <authorList>
            <person name="Taparia T."/>
            <person name="Krijger M."/>
            <person name="Haynes E."/>
            <person name="Elpinstone J.G."/>
            <person name="Noble R."/>
            <person name="Van Der Wolf J."/>
        </authorList>
    </citation>
    <scope>NUCLEOTIDE SEQUENCE [LARGE SCALE GENOMIC DNA]</scope>
    <source>
        <strain evidence="1 2">IPO3738</strain>
    </source>
</reference>
<evidence type="ECO:0000313" key="2">
    <source>
        <dbReference type="Proteomes" id="UP000517547"/>
    </source>
</evidence>
<protein>
    <submittedName>
        <fullName evidence="1">Uncharacterized protein</fullName>
    </submittedName>
</protein>
<proteinExistence type="predicted"/>
<dbReference type="EMBL" id="JACAQE010000009">
    <property type="protein sequence ID" value="NWC17065.1"/>
    <property type="molecule type" value="Genomic_DNA"/>
</dbReference>
<comment type="caution">
    <text evidence="1">The sequence shown here is derived from an EMBL/GenBank/DDBJ whole genome shotgun (WGS) entry which is preliminary data.</text>
</comment>
<gene>
    <name evidence="1" type="ORF">HX845_25645</name>
</gene>
<accession>A0A7Y8CFC5</accession>
<dbReference type="GeneID" id="57660218"/>
<sequence>MTSAMLYRLGVRRALGSLREMAVLDVPMSQMDMSPGSTGRGMALIVNFFLQMFEVRLKSGTTDGLYLALIQITA</sequence>
<organism evidence="1 2">
    <name type="scientific">Pseudomonas gingeri</name>
    <dbReference type="NCBI Taxonomy" id="117681"/>
    <lineage>
        <taxon>Bacteria</taxon>
        <taxon>Pseudomonadati</taxon>
        <taxon>Pseudomonadota</taxon>
        <taxon>Gammaproteobacteria</taxon>
        <taxon>Pseudomonadales</taxon>
        <taxon>Pseudomonadaceae</taxon>
        <taxon>Pseudomonas</taxon>
    </lineage>
</organism>
<dbReference type="Proteomes" id="UP000517547">
    <property type="component" value="Unassembled WGS sequence"/>
</dbReference>
<name>A0A7Y8CFC5_9PSED</name>
<dbReference type="AlphaFoldDB" id="A0A7Y8CFC5"/>
<dbReference type="RefSeq" id="WP_146049124.1">
    <property type="nucleotide sequence ID" value="NZ_JACAOR010000005.1"/>
</dbReference>
<evidence type="ECO:0000313" key="1">
    <source>
        <dbReference type="EMBL" id="NWC17065.1"/>
    </source>
</evidence>